<dbReference type="SUPFAM" id="SSF52833">
    <property type="entry name" value="Thioredoxin-like"/>
    <property type="match status" value="1"/>
</dbReference>
<dbReference type="Proteomes" id="UP000271162">
    <property type="component" value="Unassembled WGS sequence"/>
</dbReference>
<dbReference type="PANTHER" id="PTHR42943:SF2">
    <property type="entry name" value="GLUTATHIONE S-TRANSFERASE KAPPA 1"/>
    <property type="match status" value="1"/>
</dbReference>
<evidence type="ECO:0000259" key="1">
    <source>
        <dbReference type="Pfam" id="PF01323"/>
    </source>
</evidence>
<reference evidence="4" key="1">
    <citation type="submission" date="2017-02" db="UniProtKB">
        <authorList>
            <consortium name="WormBaseParasite"/>
        </authorList>
    </citation>
    <scope>IDENTIFICATION</scope>
</reference>
<accession>A0A0N4YBL1</accession>
<dbReference type="GO" id="GO:0006749">
    <property type="term" value="P:glutathione metabolic process"/>
    <property type="evidence" value="ECO:0007669"/>
    <property type="project" value="TreeGrafter"/>
</dbReference>
<dbReference type="GO" id="GO:0004364">
    <property type="term" value="F:glutathione transferase activity"/>
    <property type="evidence" value="ECO:0007669"/>
    <property type="project" value="TreeGrafter"/>
</dbReference>
<dbReference type="AlphaFoldDB" id="A0A0N4YBL1"/>
<dbReference type="InterPro" id="IPR001853">
    <property type="entry name" value="DSBA-like_thioredoxin_dom"/>
</dbReference>
<dbReference type="PANTHER" id="PTHR42943">
    <property type="entry name" value="GLUTATHIONE S-TRANSFERASE KAPPA"/>
    <property type="match status" value="1"/>
</dbReference>
<dbReference type="OMA" id="ITNGAHY"/>
<dbReference type="WBParaSite" id="NBR_0001385901-mRNA-1">
    <property type="protein sequence ID" value="NBR_0001385901-mRNA-1"/>
    <property type="gene ID" value="NBR_0001385901"/>
</dbReference>
<gene>
    <name evidence="2" type="ORF">NBR_LOCUS13860</name>
</gene>
<evidence type="ECO:0000313" key="3">
    <source>
        <dbReference type="Proteomes" id="UP000271162"/>
    </source>
</evidence>
<name>A0A0N4YBL1_NIPBR</name>
<dbReference type="GO" id="GO:0005777">
    <property type="term" value="C:peroxisome"/>
    <property type="evidence" value="ECO:0007669"/>
    <property type="project" value="TreeGrafter"/>
</dbReference>
<dbReference type="InterPro" id="IPR036249">
    <property type="entry name" value="Thioredoxin-like_sf"/>
</dbReference>
<evidence type="ECO:0000313" key="4">
    <source>
        <dbReference type="WBParaSite" id="NBR_0001385901-mRNA-1"/>
    </source>
</evidence>
<protein>
    <submittedName>
        <fullName evidence="4">Glutathione S-transferase kappa 1 (inferred by orthology to a C. elegans protein)</fullName>
    </submittedName>
</protein>
<dbReference type="InterPro" id="IPR051924">
    <property type="entry name" value="GST_Kappa/NadH"/>
</dbReference>
<dbReference type="STRING" id="27835.A0A0N4YBL1"/>
<organism evidence="4">
    <name type="scientific">Nippostrongylus brasiliensis</name>
    <name type="common">Rat hookworm</name>
    <dbReference type="NCBI Taxonomy" id="27835"/>
    <lineage>
        <taxon>Eukaryota</taxon>
        <taxon>Metazoa</taxon>
        <taxon>Ecdysozoa</taxon>
        <taxon>Nematoda</taxon>
        <taxon>Chromadorea</taxon>
        <taxon>Rhabditida</taxon>
        <taxon>Rhabditina</taxon>
        <taxon>Rhabditomorpha</taxon>
        <taxon>Strongyloidea</taxon>
        <taxon>Heligmosomidae</taxon>
        <taxon>Nippostrongylus</taxon>
    </lineage>
</organism>
<dbReference type="GO" id="GO:0004602">
    <property type="term" value="F:glutathione peroxidase activity"/>
    <property type="evidence" value="ECO:0007669"/>
    <property type="project" value="TreeGrafter"/>
</dbReference>
<evidence type="ECO:0000313" key="2">
    <source>
        <dbReference type="EMBL" id="VDL77449.1"/>
    </source>
</evidence>
<dbReference type="Gene3D" id="3.40.30.10">
    <property type="entry name" value="Glutaredoxin"/>
    <property type="match status" value="2"/>
</dbReference>
<sequence>MVVPRVKIELYYDVISPYAWIAFEVLTASGITNGAHYIDKLDSTSAQLQQNTQDALDSGAFGAPWIVVHKGGEEHTFFGSDRLHLIAHLLGQKFTDGLVAYSKL</sequence>
<feature type="domain" description="DSBA-like thioredoxin" evidence="1">
    <location>
        <begin position="35"/>
        <end position="90"/>
    </location>
</feature>
<keyword evidence="3" id="KW-1185">Reference proteome</keyword>
<proteinExistence type="predicted"/>
<reference evidence="2 3" key="2">
    <citation type="submission" date="2018-11" db="EMBL/GenBank/DDBJ databases">
        <authorList>
            <consortium name="Pathogen Informatics"/>
        </authorList>
    </citation>
    <scope>NUCLEOTIDE SEQUENCE [LARGE SCALE GENOMIC DNA]</scope>
</reference>
<dbReference type="GO" id="GO:0005739">
    <property type="term" value="C:mitochondrion"/>
    <property type="evidence" value="ECO:0007669"/>
    <property type="project" value="TreeGrafter"/>
</dbReference>
<dbReference type="Pfam" id="PF01323">
    <property type="entry name" value="DSBA"/>
    <property type="match status" value="1"/>
</dbReference>
<dbReference type="EMBL" id="UYSL01021165">
    <property type="protein sequence ID" value="VDL77449.1"/>
    <property type="molecule type" value="Genomic_DNA"/>
</dbReference>